<dbReference type="PROSITE" id="PS51194">
    <property type="entry name" value="HELICASE_CTER"/>
    <property type="match status" value="1"/>
</dbReference>
<evidence type="ECO:0000259" key="8">
    <source>
        <dbReference type="PROSITE" id="PS51194"/>
    </source>
</evidence>
<organism evidence="11 13">
    <name type="scientific">Clostridium cochlearium</name>
    <dbReference type="NCBI Taxonomy" id="1494"/>
    <lineage>
        <taxon>Bacteria</taxon>
        <taxon>Bacillati</taxon>
        <taxon>Bacillota</taxon>
        <taxon>Clostridia</taxon>
        <taxon>Eubacteriales</taxon>
        <taxon>Clostridiaceae</taxon>
        <taxon>Clostridium</taxon>
    </lineage>
</organism>
<evidence type="ECO:0000313" key="13">
    <source>
        <dbReference type="Proteomes" id="UP000250223"/>
    </source>
</evidence>
<dbReference type="InterPro" id="IPR050079">
    <property type="entry name" value="DEAD_box_RNA_helicase"/>
</dbReference>
<evidence type="ECO:0000259" key="9">
    <source>
        <dbReference type="PROSITE" id="PS51195"/>
    </source>
</evidence>
<accession>A0A1G9IL51</accession>
<dbReference type="InterPro" id="IPR011545">
    <property type="entry name" value="DEAD/DEAH_box_helicase_dom"/>
</dbReference>
<dbReference type="EC" id="3.6.4.13" evidence="5"/>
<dbReference type="InterPro" id="IPR028619">
    <property type="entry name" value="DEAD_helicase_DbpA"/>
</dbReference>
<feature type="domain" description="DEAD-box RNA helicase Q" evidence="9">
    <location>
        <begin position="4"/>
        <end position="32"/>
    </location>
</feature>
<dbReference type="PANTHER" id="PTHR47959">
    <property type="entry name" value="ATP-DEPENDENT RNA HELICASE RHLE-RELATED"/>
    <property type="match status" value="1"/>
</dbReference>
<dbReference type="HAMAP" id="MF_00965">
    <property type="entry name" value="DEAD_helicase_DbpA"/>
    <property type="match status" value="1"/>
</dbReference>
<dbReference type="RefSeq" id="WP_089866626.1">
    <property type="nucleotide sequence ID" value="NZ_CP173238.1"/>
</dbReference>
<dbReference type="InterPro" id="IPR001650">
    <property type="entry name" value="Helicase_C-like"/>
</dbReference>
<dbReference type="STRING" id="1494.SAMN05216497_11458"/>
<dbReference type="CDD" id="cd00268">
    <property type="entry name" value="DEADc"/>
    <property type="match status" value="1"/>
</dbReference>
<reference evidence="11 13" key="2">
    <citation type="submission" date="2018-06" db="EMBL/GenBank/DDBJ databases">
        <authorList>
            <consortium name="Pathogen Informatics"/>
            <person name="Doyle S."/>
        </authorList>
    </citation>
    <scope>NUCLEOTIDE SEQUENCE [LARGE SCALE GENOMIC DNA]</scope>
    <source>
        <strain evidence="11 13">NCTC13028</strain>
    </source>
</reference>
<feature type="short sequence motif" description="Q motif" evidence="6">
    <location>
        <begin position="4"/>
        <end position="32"/>
    </location>
</feature>
<dbReference type="SMART" id="SM00490">
    <property type="entry name" value="HELICc"/>
    <property type="match status" value="1"/>
</dbReference>
<comment type="domain">
    <text evidence="5">Contains an N-terminal domain that binds non-specifically to RNA and a C-terminal domain that binds specifically and tightly to hairpin 92 of 23S rRNA.</text>
</comment>
<evidence type="ECO:0000256" key="4">
    <source>
        <dbReference type="ARBA" id="ARBA00022840"/>
    </source>
</evidence>
<comment type="catalytic activity">
    <reaction evidence="5">
        <text>ATP + H2O = ADP + phosphate + H(+)</text>
        <dbReference type="Rhea" id="RHEA:13065"/>
        <dbReference type="ChEBI" id="CHEBI:15377"/>
        <dbReference type="ChEBI" id="CHEBI:15378"/>
        <dbReference type="ChEBI" id="CHEBI:30616"/>
        <dbReference type="ChEBI" id="CHEBI:43474"/>
        <dbReference type="ChEBI" id="CHEBI:456216"/>
        <dbReference type="EC" id="3.6.4.13"/>
    </reaction>
</comment>
<dbReference type="PANTHER" id="PTHR47959:SF1">
    <property type="entry name" value="ATP-DEPENDENT RNA HELICASE DBPA"/>
    <property type="match status" value="1"/>
</dbReference>
<dbReference type="InterPro" id="IPR005580">
    <property type="entry name" value="DbpA/CsdA_RNA-bd_dom"/>
</dbReference>
<keyword evidence="5" id="KW-0694">RNA-binding</keyword>
<dbReference type="InterPro" id="IPR027417">
    <property type="entry name" value="P-loop_NTPase"/>
</dbReference>
<protein>
    <recommendedName>
        <fullName evidence="5">ATP-dependent RNA helicase DbpA</fullName>
        <ecNumber evidence="5">3.6.4.13</ecNumber>
    </recommendedName>
</protein>
<dbReference type="GO" id="GO:0003723">
    <property type="term" value="F:RNA binding"/>
    <property type="evidence" value="ECO:0007669"/>
    <property type="project" value="UniProtKB-UniRule"/>
</dbReference>
<name>A0A1G9IL51_CLOCO</name>
<evidence type="ECO:0000256" key="1">
    <source>
        <dbReference type="ARBA" id="ARBA00022741"/>
    </source>
</evidence>
<evidence type="ECO:0000256" key="6">
    <source>
        <dbReference type="PROSITE-ProRule" id="PRU00552"/>
    </source>
</evidence>
<dbReference type="Pfam" id="PF00271">
    <property type="entry name" value="Helicase_C"/>
    <property type="match status" value="1"/>
</dbReference>
<dbReference type="SUPFAM" id="SSF52540">
    <property type="entry name" value="P-loop containing nucleoside triphosphate hydrolases"/>
    <property type="match status" value="1"/>
</dbReference>
<comment type="subcellular location">
    <subcellularLocation>
        <location evidence="5">Cytoplasm</location>
    </subcellularLocation>
</comment>
<comment type="function">
    <text evidence="5">DEAD-box RNA helicase involved in the assembly of the 50S ribosomal subunit. Has an RNA-dependent ATPase activity, which is specific for 23S rRNA, and a 3' to 5' RNA helicase activity that uses the energy of ATP hydrolysis to destabilize and unwind short rRNA duplexes.</text>
</comment>
<dbReference type="Pfam" id="PF00270">
    <property type="entry name" value="DEAD"/>
    <property type="match status" value="1"/>
</dbReference>
<keyword evidence="12" id="KW-1185">Reference proteome</keyword>
<keyword evidence="5" id="KW-0690">Ribosome biogenesis</keyword>
<dbReference type="InterPro" id="IPR014014">
    <property type="entry name" value="RNA_helicase_DEAD_Q_motif"/>
</dbReference>
<dbReference type="Gene3D" id="3.30.70.330">
    <property type="match status" value="1"/>
</dbReference>
<dbReference type="InterPro" id="IPR014001">
    <property type="entry name" value="Helicase_ATP-bd"/>
</dbReference>
<dbReference type="EMBL" id="FNGL01000014">
    <property type="protein sequence ID" value="SDL25806.1"/>
    <property type="molecule type" value="Genomic_DNA"/>
</dbReference>
<dbReference type="AlphaFoldDB" id="A0A1G9IL51"/>
<keyword evidence="1 5" id="KW-0547">Nucleotide-binding</keyword>
<dbReference type="GO" id="GO:0000027">
    <property type="term" value="P:ribosomal large subunit assembly"/>
    <property type="evidence" value="ECO:0007669"/>
    <property type="project" value="UniProtKB-UniRule"/>
</dbReference>
<dbReference type="GO" id="GO:0005829">
    <property type="term" value="C:cytosol"/>
    <property type="evidence" value="ECO:0007669"/>
    <property type="project" value="TreeGrafter"/>
</dbReference>
<dbReference type="Proteomes" id="UP000198811">
    <property type="component" value="Unassembled WGS sequence"/>
</dbReference>
<dbReference type="EMBL" id="UAWC01000001">
    <property type="protein sequence ID" value="SQB32994.1"/>
    <property type="molecule type" value="Genomic_DNA"/>
</dbReference>
<dbReference type="InterPro" id="IPR012677">
    <property type="entry name" value="Nucleotide-bd_a/b_plait_sf"/>
</dbReference>
<evidence type="ECO:0000313" key="12">
    <source>
        <dbReference type="Proteomes" id="UP000198811"/>
    </source>
</evidence>
<dbReference type="PROSITE" id="PS51195">
    <property type="entry name" value="Q_MOTIF"/>
    <property type="match status" value="1"/>
</dbReference>
<dbReference type="GO" id="GO:0034458">
    <property type="term" value="F:3'-5' RNA helicase activity"/>
    <property type="evidence" value="ECO:0007669"/>
    <property type="project" value="UniProtKB-UniRule"/>
</dbReference>
<dbReference type="GO" id="GO:0005524">
    <property type="term" value="F:ATP binding"/>
    <property type="evidence" value="ECO:0007669"/>
    <property type="project" value="UniProtKB-UniRule"/>
</dbReference>
<feature type="region of interest" description="Involved in 23S rRNA binding" evidence="5">
    <location>
        <begin position="406"/>
        <end position="481"/>
    </location>
</feature>
<keyword evidence="5" id="KW-0963">Cytoplasm</keyword>
<keyword evidence="2 5" id="KW-0378">Hydrolase</keyword>
<evidence type="ECO:0000256" key="3">
    <source>
        <dbReference type="ARBA" id="ARBA00022806"/>
    </source>
</evidence>
<dbReference type="Pfam" id="PF03880">
    <property type="entry name" value="DbpA"/>
    <property type="match status" value="1"/>
</dbReference>
<dbReference type="CDD" id="cd18787">
    <property type="entry name" value="SF2_C_DEAD"/>
    <property type="match status" value="1"/>
</dbReference>
<evidence type="ECO:0000313" key="11">
    <source>
        <dbReference type="EMBL" id="SQB32994.1"/>
    </source>
</evidence>
<dbReference type="Proteomes" id="UP000250223">
    <property type="component" value="Unassembled WGS sequence"/>
</dbReference>
<dbReference type="OrthoDB" id="9805696at2"/>
<proteinExistence type="inferred from homology"/>
<evidence type="ECO:0000313" key="10">
    <source>
        <dbReference type="EMBL" id="SDL25806.1"/>
    </source>
</evidence>
<keyword evidence="4 5" id="KW-0067">ATP-binding</keyword>
<dbReference type="GO" id="GO:0016787">
    <property type="term" value="F:hydrolase activity"/>
    <property type="evidence" value="ECO:0007669"/>
    <property type="project" value="UniProtKB-KW"/>
</dbReference>
<reference evidence="10 12" key="1">
    <citation type="submission" date="2016-10" db="EMBL/GenBank/DDBJ databases">
        <authorList>
            <person name="Varghese N."/>
            <person name="Submissions S."/>
        </authorList>
    </citation>
    <scope>NUCLEOTIDE SEQUENCE [LARGE SCALE GENOMIC DNA]</scope>
    <source>
        <strain evidence="10 12">NLAE-zl-C224</strain>
    </source>
</reference>
<dbReference type="PROSITE" id="PS51192">
    <property type="entry name" value="HELICASE_ATP_BIND_1"/>
    <property type="match status" value="1"/>
</dbReference>
<comment type="similarity">
    <text evidence="5">Belongs to the DEAD box helicase family. DbpA subfamily.</text>
</comment>
<keyword evidence="3 5" id="KW-0347">Helicase</keyword>
<feature type="domain" description="Helicase ATP-binding" evidence="7">
    <location>
        <begin position="35"/>
        <end position="205"/>
    </location>
</feature>
<evidence type="ECO:0000256" key="2">
    <source>
        <dbReference type="ARBA" id="ARBA00022801"/>
    </source>
</evidence>
<dbReference type="Gene3D" id="3.40.50.300">
    <property type="entry name" value="P-loop containing nucleotide triphosphate hydrolases"/>
    <property type="match status" value="2"/>
</dbReference>
<sequence length="481" mass="54638">MENTSFKSLGISEDILEALLKLGYKNPSEVQQKVIPIAIKNKDIIVKSKTGSGKTAAFGIPICENIDLEEKKPQALILTPTRELCVQVKEDIKNIGRFKRIKCSAIFGKQPFKAQALELKQRTHVVVGTPGRTMDHIERGTIDLDKIKYFIVDEGDEMFNMGFIDQVESIMRKLPKKRVNMLFSATIPEKIEKLCEKYMKFPVMIEVNPEEITEEKIEHIYYEVEEKNKFELLNKILITENPDSAIIFCRTQENVNSVAKLMKNKKYPCKALHGGMMQDKRIDIMNRFKRGEFMFLVATDLAARGIDVENVTHIINYDIPMEKENYVHRTGRTGRAGRQGRAISLVTPYEDRFFEQIEEYIGFKIKLGDEITKESVENAEEAFIEKIKAMPKIKKQKSDELNKGITKIYLSAGKKKKIRPGDIVGGITSIAGVNPEDVGIIDIQEVCSYVDILNGKGKLVLEGLKSTTIKGKKLRAERAVK</sequence>
<feature type="domain" description="Helicase C-terminal" evidence="8">
    <location>
        <begin position="216"/>
        <end position="380"/>
    </location>
</feature>
<evidence type="ECO:0000259" key="7">
    <source>
        <dbReference type="PROSITE" id="PS51192"/>
    </source>
</evidence>
<gene>
    <name evidence="5 11" type="primary">dbpA</name>
    <name evidence="11" type="ORF">NCTC13028_00106</name>
    <name evidence="10" type="ORF">SAMN05216497_11458</name>
</gene>
<evidence type="ECO:0000256" key="5">
    <source>
        <dbReference type="HAMAP-Rule" id="MF_00965"/>
    </source>
</evidence>
<dbReference type="SMART" id="SM00487">
    <property type="entry name" value="DEXDc"/>
    <property type="match status" value="1"/>
</dbReference>
<dbReference type="InterPro" id="IPR044742">
    <property type="entry name" value="DEAD/DEAH_RhlB"/>
</dbReference>